<dbReference type="AlphaFoldDB" id="A0A2R6P0Y5"/>
<dbReference type="OrthoDB" id="2769307at2759"/>
<organism evidence="1 2">
    <name type="scientific">Hermanssonia centrifuga</name>
    <dbReference type="NCBI Taxonomy" id="98765"/>
    <lineage>
        <taxon>Eukaryota</taxon>
        <taxon>Fungi</taxon>
        <taxon>Dikarya</taxon>
        <taxon>Basidiomycota</taxon>
        <taxon>Agaricomycotina</taxon>
        <taxon>Agaricomycetes</taxon>
        <taxon>Polyporales</taxon>
        <taxon>Meruliaceae</taxon>
        <taxon>Hermanssonia</taxon>
    </lineage>
</organism>
<keyword evidence="2" id="KW-1185">Reference proteome</keyword>
<comment type="caution">
    <text evidence="1">The sequence shown here is derived from an EMBL/GenBank/DDBJ whole genome shotgun (WGS) entry which is preliminary data.</text>
</comment>
<dbReference type="EMBL" id="MLYV02000567">
    <property type="protein sequence ID" value="PSR82966.1"/>
    <property type="molecule type" value="Genomic_DNA"/>
</dbReference>
<accession>A0A2R6P0Y5</accession>
<name>A0A2R6P0Y5_9APHY</name>
<reference evidence="1 2" key="1">
    <citation type="submission" date="2018-02" db="EMBL/GenBank/DDBJ databases">
        <title>Genome sequence of the basidiomycete white-rot fungus Phlebia centrifuga.</title>
        <authorList>
            <person name="Granchi Z."/>
            <person name="Peng M."/>
            <person name="de Vries R.P."/>
            <person name="Hilden K."/>
            <person name="Makela M.R."/>
            <person name="Grigoriev I."/>
            <person name="Riley R."/>
        </authorList>
    </citation>
    <scope>NUCLEOTIDE SEQUENCE [LARGE SCALE GENOMIC DNA]</scope>
    <source>
        <strain evidence="1 2">FBCC195</strain>
    </source>
</reference>
<sequence>MRFLQSSTIIPALFASYAFAGPLEKRLTVTDIDTIVAPADGSSITPGTPFTFQYQVDNWCEAGYTPLSVWLVANEPTGSDVNSTAQISDSLYYFGNWLIPNFGWSAIPSHQ</sequence>
<evidence type="ECO:0000313" key="2">
    <source>
        <dbReference type="Proteomes" id="UP000186601"/>
    </source>
</evidence>
<evidence type="ECO:0000313" key="1">
    <source>
        <dbReference type="EMBL" id="PSR82966.1"/>
    </source>
</evidence>
<dbReference type="Proteomes" id="UP000186601">
    <property type="component" value="Unassembled WGS sequence"/>
</dbReference>
<proteinExistence type="predicted"/>
<gene>
    <name evidence="1" type="ORF">PHLCEN_2v5936</name>
</gene>
<protein>
    <submittedName>
        <fullName evidence="1">Uncharacterized protein</fullName>
    </submittedName>
</protein>